<feature type="domain" description="Recombinase" evidence="2">
    <location>
        <begin position="177"/>
        <end position="280"/>
    </location>
</feature>
<feature type="domain" description="Resolvase/invertase-type recombinase catalytic" evidence="1">
    <location>
        <begin position="6"/>
        <end position="168"/>
    </location>
</feature>
<name>A0A7Z0DP01_9ACTN</name>
<dbReference type="EMBL" id="JACBZR010000001">
    <property type="protein sequence ID" value="NYI78747.1"/>
    <property type="molecule type" value="Genomic_DNA"/>
</dbReference>
<evidence type="ECO:0000259" key="1">
    <source>
        <dbReference type="PROSITE" id="PS51736"/>
    </source>
</evidence>
<dbReference type="AlphaFoldDB" id="A0A7Z0DP01"/>
<dbReference type="GO" id="GO:0000150">
    <property type="term" value="F:DNA strand exchange activity"/>
    <property type="evidence" value="ECO:0007669"/>
    <property type="project" value="InterPro"/>
</dbReference>
<keyword evidence="4" id="KW-1185">Reference proteome</keyword>
<dbReference type="Gene3D" id="3.90.1750.20">
    <property type="entry name" value="Putative Large Serine Recombinase, Chain B, Domain 2"/>
    <property type="match status" value="1"/>
</dbReference>
<proteinExistence type="predicted"/>
<evidence type="ECO:0000313" key="3">
    <source>
        <dbReference type="EMBL" id="NYI78747.1"/>
    </source>
</evidence>
<dbReference type="SMART" id="SM00857">
    <property type="entry name" value="Resolvase"/>
    <property type="match status" value="1"/>
</dbReference>
<dbReference type="Gene3D" id="3.40.50.1390">
    <property type="entry name" value="Resolvase, N-terminal catalytic domain"/>
    <property type="match status" value="1"/>
</dbReference>
<dbReference type="InterPro" id="IPR006119">
    <property type="entry name" value="Resolv_N"/>
</dbReference>
<dbReference type="CDD" id="cd00338">
    <property type="entry name" value="Ser_Recombinase"/>
    <property type="match status" value="1"/>
</dbReference>
<organism evidence="3 4">
    <name type="scientific">Nocardioides panzhihuensis</name>
    <dbReference type="NCBI Taxonomy" id="860243"/>
    <lineage>
        <taxon>Bacteria</taxon>
        <taxon>Bacillati</taxon>
        <taxon>Actinomycetota</taxon>
        <taxon>Actinomycetes</taxon>
        <taxon>Propionibacteriales</taxon>
        <taxon>Nocardioidaceae</taxon>
        <taxon>Nocardioides</taxon>
    </lineage>
</organism>
<dbReference type="InterPro" id="IPR011109">
    <property type="entry name" value="DNA_bind_recombinase_dom"/>
</dbReference>
<accession>A0A7Z0DP01</accession>
<dbReference type="InterPro" id="IPR036162">
    <property type="entry name" value="Resolvase-like_N_sf"/>
</dbReference>
<comment type="caution">
    <text evidence="3">The sequence shown here is derived from an EMBL/GenBank/DDBJ whole genome shotgun (WGS) entry which is preliminary data.</text>
</comment>
<dbReference type="PANTHER" id="PTHR30461:SF23">
    <property type="entry name" value="DNA RECOMBINASE-RELATED"/>
    <property type="match status" value="1"/>
</dbReference>
<gene>
    <name evidence="3" type="ORF">BJ988_003395</name>
</gene>
<dbReference type="GO" id="GO:0003677">
    <property type="term" value="F:DNA binding"/>
    <property type="evidence" value="ECO:0007669"/>
    <property type="project" value="InterPro"/>
</dbReference>
<dbReference type="InterPro" id="IPR050639">
    <property type="entry name" value="SSR_resolvase"/>
</dbReference>
<evidence type="ECO:0000313" key="4">
    <source>
        <dbReference type="Proteomes" id="UP000564496"/>
    </source>
</evidence>
<evidence type="ECO:0000259" key="2">
    <source>
        <dbReference type="PROSITE" id="PS51737"/>
    </source>
</evidence>
<dbReference type="PANTHER" id="PTHR30461">
    <property type="entry name" value="DNA-INVERTASE FROM LAMBDOID PROPHAGE"/>
    <property type="match status" value="1"/>
</dbReference>
<protein>
    <submittedName>
        <fullName evidence="3">DNA invertase Pin-like site-specific DNA recombinase</fullName>
    </submittedName>
</protein>
<dbReference type="PROSITE" id="PS51736">
    <property type="entry name" value="RECOMBINASES_3"/>
    <property type="match status" value="1"/>
</dbReference>
<dbReference type="InterPro" id="IPR038109">
    <property type="entry name" value="DNA_bind_recomb_sf"/>
</dbReference>
<dbReference type="SUPFAM" id="SSF53041">
    <property type="entry name" value="Resolvase-like"/>
    <property type="match status" value="1"/>
</dbReference>
<sequence>MKTPQRAVVYVRISDDREGVGAGVARQEADARQLAARLGWEIGEVIVENDTSAFKRRKVRTPTGRAELRVYRPGFRRLLDLLENGTADGMLAYDLDRTARDPRDLEDLIDVVESREPRLPVESVSGSLRLANDADVTMARVMVAVANKSSRDTKRRVARKMEEMAREGRYAGGGARRFGYERDGITINEPEAEAIREAAQRIVLGESANAICKDLDARGIRPVSAAKWSTNSLIGILRSGRIAGLREHRGEVVGPAQWPAIIDEETRGEVLAALDVRSRHRGKPSLRYWLNDGLLICSQCKGFLYGDYGNVKGKYRYWCRPDRGGCGKIAIKGSGAEGLIEAQVLEILADAGTLSAFASGASAASAAETRRAIAEEQEQLRALATAHGNKQISMAEWLAARAPIDERLKMHEAALRAIVPSSIRQVVESGDPAKEWNALDAHGKRQLTRVILEAVDRSGWEVAPADMTKARKFDPDRMRLVRIDTPG</sequence>
<dbReference type="Pfam" id="PF00239">
    <property type="entry name" value="Resolvase"/>
    <property type="match status" value="1"/>
</dbReference>
<dbReference type="Pfam" id="PF07508">
    <property type="entry name" value="Recombinase"/>
    <property type="match status" value="1"/>
</dbReference>
<dbReference type="PROSITE" id="PS51737">
    <property type="entry name" value="RECOMBINASE_DNA_BIND"/>
    <property type="match status" value="1"/>
</dbReference>
<reference evidence="3 4" key="1">
    <citation type="submission" date="2020-07" db="EMBL/GenBank/DDBJ databases">
        <title>Sequencing the genomes of 1000 actinobacteria strains.</title>
        <authorList>
            <person name="Klenk H.-P."/>
        </authorList>
    </citation>
    <scope>NUCLEOTIDE SEQUENCE [LARGE SCALE GENOMIC DNA]</scope>
    <source>
        <strain evidence="3 4">DSM 26487</strain>
    </source>
</reference>
<dbReference type="Proteomes" id="UP000564496">
    <property type="component" value="Unassembled WGS sequence"/>
</dbReference>